<evidence type="ECO:0000259" key="4">
    <source>
        <dbReference type="Pfam" id="PF04967"/>
    </source>
</evidence>
<feature type="domain" description="HTH bat-type" evidence="4">
    <location>
        <begin position="189"/>
        <end position="240"/>
    </location>
</feature>
<dbReference type="EMBL" id="CP024047">
    <property type="protein sequence ID" value="AXR77814.1"/>
    <property type="molecule type" value="Genomic_DNA"/>
</dbReference>
<dbReference type="PANTHER" id="PTHR34236">
    <property type="entry name" value="DIMETHYL SULFOXIDE REDUCTASE TRANSCRIPTIONAL ACTIVATOR"/>
    <property type="match status" value="1"/>
</dbReference>
<accession>A0A346PE69</accession>
<feature type="domain" description="Bacterioopsin transcriptional activator GAF and HTH associated" evidence="5">
    <location>
        <begin position="56"/>
        <end position="181"/>
    </location>
</feature>
<name>A0A346PE69_9EURY</name>
<protein>
    <submittedName>
        <fullName evidence="6">Transcriptional regulator, contains HTH domain</fullName>
    </submittedName>
</protein>
<evidence type="ECO:0000256" key="1">
    <source>
        <dbReference type="ARBA" id="ARBA00023015"/>
    </source>
</evidence>
<organism evidence="6 7">
    <name type="scientific">Natrarchaeobaculum sulfurireducens</name>
    <dbReference type="NCBI Taxonomy" id="2044521"/>
    <lineage>
        <taxon>Archaea</taxon>
        <taxon>Methanobacteriati</taxon>
        <taxon>Methanobacteriota</taxon>
        <taxon>Stenosarchaea group</taxon>
        <taxon>Halobacteria</taxon>
        <taxon>Halobacteriales</taxon>
        <taxon>Natrialbaceae</taxon>
        <taxon>Natrarchaeobaculum</taxon>
    </lineage>
</organism>
<proteinExistence type="predicted"/>
<reference evidence="7" key="1">
    <citation type="submission" date="2017-10" db="EMBL/GenBank/DDBJ databases">
        <title>Phenotypic and genomic properties of facultatively anaerobic sulfur-reducing natronoarchaea from hypersaline soda lakes.</title>
        <authorList>
            <person name="Sorokin D.Y."/>
            <person name="Kublanov I.V."/>
            <person name="Roman P."/>
            <person name="Sinninghe Damste J.S."/>
            <person name="Golyshin P.N."/>
            <person name="Rojo D."/>
            <person name="Ciordia S."/>
            <person name="Mena Md.C."/>
            <person name="Ferrer M."/>
            <person name="Messina E."/>
            <person name="Smedile F."/>
            <person name="La Spada G."/>
            <person name="La Cono V."/>
            <person name="Yakimov M.M."/>
        </authorList>
    </citation>
    <scope>NUCLEOTIDE SEQUENCE [LARGE SCALE GENOMIC DNA]</scope>
    <source>
        <strain evidence="7">AArc1</strain>
    </source>
</reference>
<gene>
    <name evidence="6" type="ORF">AArc1_1480</name>
</gene>
<dbReference type="KEGG" id="nan:AArc1_1480"/>
<evidence type="ECO:0000256" key="2">
    <source>
        <dbReference type="ARBA" id="ARBA00023163"/>
    </source>
</evidence>
<feature type="region of interest" description="Disordered" evidence="3">
    <location>
        <begin position="1"/>
        <end position="22"/>
    </location>
</feature>
<dbReference type="Pfam" id="PF04967">
    <property type="entry name" value="HTH_10"/>
    <property type="match status" value="1"/>
</dbReference>
<keyword evidence="1" id="KW-0805">Transcription regulation</keyword>
<evidence type="ECO:0000313" key="7">
    <source>
        <dbReference type="Proteomes" id="UP000258707"/>
    </source>
</evidence>
<dbReference type="Pfam" id="PF15915">
    <property type="entry name" value="BAT"/>
    <property type="match status" value="1"/>
</dbReference>
<dbReference type="PANTHER" id="PTHR34236:SF1">
    <property type="entry name" value="DIMETHYL SULFOXIDE REDUCTASE TRANSCRIPTIONAL ACTIVATOR"/>
    <property type="match status" value="1"/>
</dbReference>
<sequence>MRRPRYRSKPTETTRTDSKPTAVRLEPPSRIELMSVIATVAVPAASFPLGSIVDPDADDTVTVETTVPTSEGIIPYLWVPSSISSSVVDTLESNSSVASVTTVDELDDSVLLKLEWDGRVNGLFEAIRRHEAIVISAVGTADRWTLRARFPTSADLSAFYSECLERDVPIELVQLHEAVSPALERRFGLTRPQRDLIVEAYELGYFDVPRTTTLVELGDRLDVSDSAVSQRLRRGLTTLIESTLTLETASVTDPDASESATGTDR</sequence>
<evidence type="ECO:0000256" key="3">
    <source>
        <dbReference type="SAM" id="MobiDB-lite"/>
    </source>
</evidence>
<feature type="compositionally biased region" description="Basic and acidic residues" evidence="3">
    <location>
        <begin position="9"/>
        <end position="18"/>
    </location>
</feature>
<dbReference type="InterPro" id="IPR007050">
    <property type="entry name" value="HTH_bacterioopsin"/>
</dbReference>
<keyword evidence="2" id="KW-0804">Transcription</keyword>
<dbReference type="InterPro" id="IPR031803">
    <property type="entry name" value="BAT_GAF/HTH-assoc"/>
</dbReference>
<evidence type="ECO:0000313" key="6">
    <source>
        <dbReference type="EMBL" id="AXR77814.1"/>
    </source>
</evidence>
<dbReference type="Proteomes" id="UP000258707">
    <property type="component" value="Chromosome"/>
</dbReference>
<dbReference type="AlphaFoldDB" id="A0A346PE69"/>
<evidence type="ECO:0000259" key="5">
    <source>
        <dbReference type="Pfam" id="PF15915"/>
    </source>
</evidence>